<evidence type="ECO:0000313" key="2">
    <source>
        <dbReference type="Proteomes" id="UP001054889"/>
    </source>
</evidence>
<dbReference type="PANTHER" id="PTHR33116:SF86">
    <property type="entry name" value="REVERSE TRANSCRIPTASE DOMAIN-CONTAINING PROTEIN"/>
    <property type="match status" value="1"/>
</dbReference>
<name>A0AAV5DNH8_ELECO</name>
<proteinExistence type="predicted"/>
<dbReference type="PANTHER" id="PTHR33116">
    <property type="entry name" value="REVERSE TRANSCRIPTASE ZINC-BINDING DOMAIN-CONTAINING PROTEIN-RELATED-RELATED"/>
    <property type="match status" value="1"/>
</dbReference>
<comment type="caution">
    <text evidence="1">The sequence shown here is derived from an EMBL/GenBank/DDBJ whole genome shotgun (WGS) entry which is preliminary data.</text>
</comment>
<sequence>MVNISKSAIFFSANCDELVKIEVKQITGISTEALCEKYLGLATTVGRTTKEAFEPISSKICGLMGGWSEKQLICAARQTLIKSVAQGIPTYSMSCFLLAPVTCKRITLEKIINDTT</sequence>
<dbReference type="EMBL" id="BQKI01000023">
    <property type="protein sequence ID" value="GJN12569.1"/>
    <property type="molecule type" value="Genomic_DNA"/>
</dbReference>
<protein>
    <submittedName>
        <fullName evidence="1">Uncharacterized protein</fullName>
    </submittedName>
</protein>
<organism evidence="1 2">
    <name type="scientific">Eleusine coracana subsp. coracana</name>
    <dbReference type="NCBI Taxonomy" id="191504"/>
    <lineage>
        <taxon>Eukaryota</taxon>
        <taxon>Viridiplantae</taxon>
        <taxon>Streptophyta</taxon>
        <taxon>Embryophyta</taxon>
        <taxon>Tracheophyta</taxon>
        <taxon>Spermatophyta</taxon>
        <taxon>Magnoliopsida</taxon>
        <taxon>Liliopsida</taxon>
        <taxon>Poales</taxon>
        <taxon>Poaceae</taxon>
        <taxon>PACMAD clade</taxon>
        <taxon>Chloridoideae</taxon>
        <taxon>Cynodonteae</taxon>
        <taxon>Eleusininae</taxon>
        <taxon>Eleusine</taxon>
    </lineage>
</organism>
<keyword evidence="2" id="KW-1185">Reference proteome</keyword>
<evidence type="ECO:0000313" key="1">
    <source>
        <dbReference type="EMBL" id="GJN12569.1"/>
    </source>
</evidence>
<dbReference type="Proteomes" id="UP001054889">
    <property type="component" value="Unassembled WGS sequence"/>
</dbReference>
<accession>A0AAV5DNH8</accession>
<reference evidence="1" key="2">
    <citation type="submission" date="2021-12" db="EMBL/GenBank/DDBJ databases">
        <title>Resequencing data analysis of finger millet.</title>
        <authorList>
            <person name="Hatakeyama M."/>
            <person name="Aluri S."/>
            <person name="Balachadran M.T."/>
            <person name="Sivarajan S.R."/>
            <person name="Poveda L."/>
            <person name="Shimizu-Inatsugi R."/>
            <person name="Schlapbach R."/>
            <person name="Sreeman S.M."/>
            <person name="Shimizu K.K."/>
        </authorList>
    </citation>
    <scope>NUCLEOTIDE SEQUENCE</scope>
</reference>
<dbReference type="AlphaFoldDB" id="A0AAV5DNH8"/>
<reference evidence="1" key="1">
    <citation type="journal article" date="2018" name="DNA Res.">
        <title>Multiple hybrid de novo genome assembly of finger millet, an orphan allotetraploid crop.</title>
        <authorList>
            <person name="Hatakeyama M."/>
            <person name="Aluri S."/>
            <person name="Balachadran M.T."/>
            <person name="Sivarajan S.R."/>
            <person name="Patrignani A."/>
            <person name="Gruter S."/>
            <person name="Poveda L."/>
            <person name="Shimizu-Inatsugi R."/>
            <person name="Baeten J."/>
            <person name="Francoijs K.J."/>
            <person name="Nataraja K.N."/>
            <person name="Reddy Y.A.N."/>
            <person name="Phadnis S."/>
            <person name="Ravikumar R.L."/>
            <person name="Schlapbach R."/>
            <person name="Sreeman S.M."/>
            <person name="Shimizu K.K."/>
        </authorList>
    </citation>
    <scope>NUCLEOTIDE SEQUENCE</scope>
</reference>
<gene>
    <name evidence="1" type="primary">ga30855</name>
    <name evidence="1" type="ORF">PR202_ga30855</name>
</gene>